<gene>
    <name evidence="1" type="ORF">FPZ44_24305</name>
</gene>
<proteinExistence type="predicted"/>
<dbReference type="AlphaFoldDB" id="A0A559IEJ3"/>
<organism evidence="1 2">
    <name type="scientific">Paenibacillus agilis</name>
    <dbReference type="NCBI Taxonomy" id="3020863"/>
    <lineage>
        <taxon>Bacteria</taxon>
        <taxon>Bacillati</taxon>
        <taxon>Bacillota</taxon>
        <taxon>Bacilli</taxon>
        <taxon>Bacillales</taxon>
        <taxon>Paenibacillaceae</taxon>
        <taxon>Paenibacillus</taxon>
    </lineage>
</organism>
<sequence length="300" mass="34446">MANRKVCKGECGKNKLLNDFYTSLSIMFDGHVPVCKKCLKDMIDENNIESVKTTLQRIDKPFIAKVWKSAEENESDTVGTYFRMINSLQQYKNSSWADSDFEGENQTDIYKHKFDDIDNMDEITTDDGVIKLSKDIAMKFGSGYTNREYLTMEKFYKDMSYSHDINTPQLKKQLVYLCKLQIWMDRSLESGNDSAFKNYNDRYEKILQSSGFRPIDRKSASETSGLLSFSQLFEQVERSGYVEPKPIEERMDLVDMAILAHLNYVRQLIGHERLANLPADVSEEVNSANGVLLGVESDEG</sequence>
<evidence type="ECO:0000313" key="1">
    <source>
        <dbReference type="EMBL" id="TVX86065.1"/>
    </source>
</evidence>
<protein>
    <submittedName>
        <fullName evidence="1">Uncharacterized protein</fullName>
    </submittedName>
</protein>
<dbReference type="RefSeq" id="WP_144994866.1">
    <property type="nucleotide sequence ID" value="NZ_VNJK01000006.1"/>
</dbReference>
<accession>A0A559IEJ3</accession>
<name>A0A559IEJ3_9BACL</name>
<evidence type="ECO:0000313" key="2">
    <source>
        <dbReference type="Proteomes" id="UP000318102"/>
    </source>
</evidence>
<keyword evidence="2" id="KW-1185">Reference proteome</keyword>
<dbReference type="EMBL" id="VNJK01000006">
    <property type="protein sequence ID" value="TVX86065.1"/>
    <property type="molecule type" value="Genomic_DNA"/>
</dbReference>
<dbReference type="OrthoDB" id="1864014at2"/>
<reference evidence="1 2" key="1">
    <citation type="submission" date="2019-07" db="EMBL/GenBank/DDBJ databases">
        <authorList>
            <person name="Kim J."/>
        </authorList>
    </citation>
    <scope>NUCLEOTIDE SEQUENCE [LARGE SCALE GENOMIC DNA]</scope>
    <source>
        <strain evidence="1 2">N4</strain>
    </source>
</reference>
<comment type="caution">
    <text evidence="1">The sequence shown here is derived from an EMBL/GenBank/DDBJ whole genome shotgun (WGS) entry which is preliminary data.</text>
</comment>
<dbReference type="Proteomes" id="UP000318102">
    <property type="component" value="Unassembled WGS sequence"/>
</dbReference>